<dbReference type="GO" id="GO:0004113">
    <property type="term" value="F:2',3'-cyclic-nucleotide 3'-phosphodiesterase activity"/>
    <property type="evidence" value="ECO:0007669"/>
    <property type="project" value="InterPro"/>
</dbReference>
<dbReference type="Gene3D" id="3.90.1140.10">
    <property type="entry name" value="Cyclic phosphodiesterase"/>
    <property type="match status" value="1"/>
</dbReference>
<feature type="active site" description="Proton donor" evidence="2">
    <location>
        <position position="48"/>
    </location>
</feature>
<feature type="short sequence motif" description="HXTX 2" evidence="2">
    <location>
        <begin position="132"/>
        <end position="135"/>
    </location>
</feature>
<dbReference type="GO" id="GO:0008664">
    <property type="term" value="F:RNA 2',3'-cyclic 3'-phosphodiesterase activity"/>
    <property type="evidence" value="ECO:0007669"/>
    <property type="project" value="UniProtKB-EC"/>
</dbReference>
<dbReference type="SUPFAM" id="SSF55144">
    <property type="entry name" value="LigT-like"/>
    <property type="match status" value="1"/>
</dbReference>
<dbReference type="PANTHER" id="PTHR35561:SF1">
    <property type="entry name" value="RNA 2',3'-CYCLIC PHOSPHODIESTERASE"/>
    <property type="match status" value="1"/>
</dbReference>
<keyword evidence="4" id="KW-0436">Ligase</keyword>
<dbReference type="EMBL" id="FNIG01000009">
    <property type="protein sequence ID" value="SDN80163.1"/>
    <property type="molecule type" value="Genomic_DNA"/>
</dbReference>
<organism evidence="4 5">
    <name type="scientific">Tenuibacillus multivorans</name>
    <dbReference type="NCBI Taxonomy" id="237069"/>
    <lineage>
        <taxon>Bacteria</taxon>
        <taxon>Bacillati</taxon>
        <taxon>Bacillota</taxon>
        <taxon>Bacilli</taxon>
        <taxon>Bacillales</taxon>
        <taxon>Bacillaceae</taxon>
        <taxon>Tenuibacillus</taxon>
    </lineage>
</organism>
<dbReference type="NCBIfam" id="TIGR02258">
    <property type="entry name" value="2_5_ligase"/>
    <property type="match status" value="1"/>
</dbReference>
<evidence type="ECO:0000313" key="4">
    <source>
        <dbReference type="EMBL" id="SDN80163.1"/>
    </source>
</evidence>
<evidence type="ECO:0000259" key="3">
    <source>
        <dbReference type="Pfam" id="PF10469"/>
    </source>
</evidence>
<comment type="similarity">
    <text evidence="2">Belongs to the 2H phosphoesterase superfamily. ThpR family.</text>
</comment>
<dbReference type="STRING" id="237069.SAMN05216498_3101"/>
<feature type="domain" description="A-kinase anchor protein 7-like phosphoesterase" evidence="3">
    <location>
        <begin position="42"/>
        <end position="175"/>
    </location>
</feature>
<dbReference type="InterPro" id="IPR004175">
    <property type="entry name" value="RNA_CPDase"/>
</dbReference>
<name>A0A1H0ECY2_9BACI</name>
<dbReference type="GO" id="GO:0016874">
    <property type="term" value="F:ligase activity"/>
    <property type="evidence" value="ECO:0007669"/>
    <property type="project" value="UniProtKB-KW"/>
</dbReference>
<dbReference type="InterPro" id="IPR009097">
    <property type="entry name" value="Cyclic_Pdiesterase"/>
</dbReference>
<reference evidence="4 5" key="1">
    <citation type="submission" date="2016-10" db="EMBL/GenBank/DDBJ databases">
        <authorList>
            <person name="de Groot N.N."/>
        </authorList>
    </citation>
    <scope>NUCLEOTIDE SEQUENCE [LARGE SCALE GENOMIC DNA]</scope>
    <source>
        <strain evidence="4 5">CGMCC 1.3442</strain>
    </source>
</reference>
<gene>
    <name evidence="4" type="ORF">SAMN05216498_3101</name>
</gene>
<dbReference type="AlphaFoldDB" id="A0A1H0ECY2"/>
<accession>A0A1H0ECY2</accession>
<dbReference type="Pfam" id="PF10469">
    <property type="entry name" value="AKAP7_NLS"/>
    <property type="match status" value="1"/>
</dbReference>
<proteinExistence type="inferred from homology"/>
<evidence type="ECO:0000256" key="2">
    <source>
        <dbReference type="HAMAP-Rule" id="MF_01940"/>
    </source>
</evidence>
<dbReference type="InterPro" id="IPR019510">
    <property type="entry name" value="AKAP7-like_phosphoesterase"/>
</dbReference>
<dbReference type="Proteomes" id="UP000199334">
    <property type="component" value="Unassembled WGS sequence"/>
</dbReference>
<comment type="catalytic activity">
    <reaction evidence="2">
        <text>a 3'-end 2',3'-cyclophospho-ribonucleotide-RNA + H2O = a 3'-end 2'-phospho-ribonucleotide-RNA + H(+)</text>
        <dbReference type="Rhea" id="RHEA:11828"/>
        <dbReference type="Rhea" id="RHEA-COMP:10464"/>
        <dbReference type="Rhea" id="RHEA-COMP:17353"/>
        <dbReference type="ChEBI" id="CHEBI:15377"/>
        <dbReference type="ChEBI" id="CHEBI:15378"/>
        <dbReference type="ChEBI" id="CHEBI:83064"/>
        <dbReference type="ChEBI" id="CHEBI:173113"/>
        <dbReference type="EC" id="3.1.4.58"/>
    </reaction>
</comment>
<feature type="short sequence motif" description="HXTX 1" evidence="2">
    <location>
        <begin position="48"/>
        <end position="51"/>
    </location>
</feature>
<feature type="active site" description="Proton acceptor" evidence="2">
    <location>
        <position position="132"/>
    </location>
</feature>
<sequence length="190" mass="22568">MLFKMTGDSHYFIGFPVPEVKRGILAKWQEALEPFVDYRTWMHIDDFHITIRFLGALSSQQVAELKRKLQSLELNAFDVSINGLNFFGKEEQPRVMYAEVERQDDIMTLKSEVDHVLETFDFDKEKRPYRPHITLAKKWGKGKIHLSQEALEHKIDAEKHLHFTMNSFNLYRVHPDQWPKYEVVQSFKLE</sequence>
<keyword evidence="1 2" id="KW-0378">Hydrolase</keyword>
<comment type="function">
    <text evidence="2">Hydrolyzes RNA 2',3'-cyclic phosphodiester to an RNA 2'-phosphomonoester.</text>
</comment>
<dbReference type="EC" id="3.1.4.58" evidence="2"/>
<evidence type="ECO:0000313" key="5">
    <source>
        <dbReference type="Proteomes" id="UP000199334"/>
    </source>
</evidence>
<protein>
    <recommendedName>
        <fullName evidence="2">RNA 2',3'-cyclic phosphodiesterase</fullName>
        <shortName evidence="2">RNA 2',3'-CPDase</shortName>
        <ecNumber evidence="2">3.1.4.58</ecNumber>
    </recommendedName>
</protein>
<evidence type="ECO:0000256" key="1">
    <source>
        <dbReference type="ARBA" id="ARBA00022801"/>
    </source>
</evidence>
<dbReference type="PANTHER" id="PTHR35561">
    <property type="entry name" value="RNA 2',3'-CYCLIC PHOSPHODIESTERASE"/>
    <property type="match status" value="1"/>
</dbReference>
<dbReference type="HAMAP" id="MF_01940">
    <property type="entry name" value="RNA_CPDase"/>
    <property type="match status" value="1"/>
</dbReference>
<keyword evidence="5" id="KW-1185">Reference proteome</keyword>